<gene>
    <name evidence="2" type="ORF">GJJ30_11490</name>
</gene>
<dbReference type="Proteomes" id="UP000441754">
    <property type="component" value="Unassembled WGS sequence"/>
</dbReference>
<name>A0A7K0EJJ0_9BACT</name>
<dbReference type="PANTHER" id="PTHR38011:SF11">
    <property type="entry name" value="2,5-DIAMINO-6-RIBOSYLAMINO-4(3H)-PYRIMIDINONE 5'-PHOSPHATE REDUCTASE"/>
    <property type="match status" value="1"/>
</dbReference>
<dbReference type="Pfam" id="PF01872">
    <property type="entry name" value="RibD_C"/>
    <property type="match status" value="1"/>
</dbReference>
<evidence type="ECO:0000313" key="2">
    <source>
        <dbReference type="EMBL" id="MRS61912.1"/>
    </source>
</evidence>
<sequence>MRKLILSMHISLDGFVAGPKGEMNWIHVDDELFEYSGMLTDAADTALYGRVTYEMMDNYWPTAGEQPGASKHDIQHSGWYNSVKKVVVSNSWKEANRPNVQVVGDNLAEQIRSLKEEPGKNIQIFGSPGACHSLMQYQLIDEYWLFINPVLLGSGTPLFRNINEIEYLKLLETTVLASGVLGVHYGRK</sequence>
<dbReference type="EMBL" id="WJXZ01000006">
    <property type="protein sequence ID" value="MRS61912.1"/>
    <property type="molecule type" value="Genomic_DNA"/>
</dbReference>
<dbReference type="GO" id="GO:0008703">
    <property type="term" value="F:5-amino-6-(5-phosphoribosylamino)uracil reductase activity"/>
    <property type="evidence" value="ECO:0007669"/>
    <property type="project" value="InterPro"/>
</dbReference>
<proteinExistence type="predicted"/>
<organism evidence="2 3">
    <name type="scientific">Larkinella terrae</name>
    <dbReference type="NCBI Taxonomy" id="2025311"/>
    <lineage>
        <taxon>Bacteria</taxon>
        <taxon>Pseudomonadati</taxon>
        <taxon>Bacteroidota</taxon>
        <taxon>Cytophagia</taxon>
        <taxon>Cytophagales</taxon>
        <taxon>Spirosomataceae</taxon>
        <taxon>Larkinella</taxon>
    </lineage>
</organism>
<keyword evidence="3" id="KW-1185">Reference proteome</keyword>
<dbReference type="Gene3D" id="3.40.430.10">
    <property type="entry name" value="Dihydrofolate Reductase, subunit A"/>
    <property type="match status" value="1"/>
</dbReference>
<reference evidence="2 3" key="1">
    <citation type="journal article" date="2018" name="Antonie Van Leeuwenhoek">
        <title>Larkinella terrae sp. nov., isolated from soil on Jeju Island, South Korea.</title>
        <authorList>
            <person name="Ten L.N."/>
            <person name="Jeon J."/>
            <person name="Park S.J."/>
            <person name="Park S."/>
            <person name="Lee S.Y."/>
            <person name="Kim M.K."/>
            <person name="Jung H.Y."/>
        </authorList>
    </citation>
    <scope>NUCLEOTIDE SEQUENCE [LARGE SCALE GENOMIC DNA]</scope>
    <source>
        <strain evidence="2 3">KCTC 52001</strain>
    </source>
</reference>
<evidence type="ECO:0000259" key="1">
    <source>
        <dbReference type="Pfam" id="PF01872"/>
    </source>
</evidence>
<dbReference type="InterPro" id="IPR002734">
    <property type="entry name" value="RibDG_C"/>
</dbReference>
<comment type="caution">
    <text evidence="2">The sequence shown here is derived from an EMBL/GenBank/DDBJ whole genome shotgun (WGS) entry which is preliminary data.</text>
</comment>
<accession>A0A7K0EJJ0</accession>
<evidence type="ECO:0000313" key="3">
    <source>
        <dbReference type="Proteomes" id="UP000441754"/>
    </source>
</evidence>
<dbReference type="PANTHER" id="PTHR38011">
    <property type="entry name" value="DIHYDROFOLATE REDUCTASE FAMILY PROTEIN (AFU_ORTHOLOGUE AFUA_8G06820)"/>
    <property type="match status" value="1"/>
</dbReference>
<dbReference type="GO" id="GO:0009231">
    <property type="term" value="P:riboflavin biosynthetic process"/>
    <property type="evidence" value="ECO:0007669"/>
    <property type="project" value="InterPro"/>
</dbReference>
<dbReference type="AlphaFoldDB" id="A0A7K0EJJ0"/>
<feature type="domain" description="Bacterial bifunctional deaminase-reductase C-terminal" evidence="1">
    <location>
        <begin position="2"/>
        <end position="180"/>
    </location>
</feature>
<dbReference type="RefSeq" id="WP_154175301.1">
    <property type="nucleotide sequence ID" value="NZ_WJXZ01000006.1"/>
</dbReference>
<protein>
    <submittedName>
        <fullName evidence="2">Dihydrofolate reductase</fullName>
    </submittedName>
</protein>
<dbReference type="InterPro" id="IPR050765">
    <property type="entry name" value="Riboflavin_Biosynth_HTPR"/>
</dbReference>
<dbReference type="OrthoDB" id="195113at2"/>
<dbReference type="InterPro" id="IPR024072">
    <property type="entry name" value="DHFR-like_dom_sf"/>
</dbReference>
<dbReference type="SUPFAM" id="SSF53597">
    <property type="entry name" value="Dihydrofolate reductase-like"/>
    <property type="match status" value="1"/>
</dbReference>